<evidence type="ECO:0000256" key="2">
    <source>
        <dbReference type="ARBA" id="ARBA00022801"/>
    </source>
</evidence>
<dbReference type="GO" id="GO:0046523">
    <property type="term" value="F:S-methyl-5-thioribose-1-phosphate isomerase activity"/>
    <property type="evidence" value="ECO:0007669"/>
    <property type="project" value="TreeGrafter"/>
</dbReference>
<comment type="caution">
    <text evidence="5">The sequence shown here is derived from an EMBL/GenBank/DDBJ whole genome shotgun (WGS) entry which is preliminary data.</text>
</comment>
<dbReference type="PANTHER" id="PTHR43475:SF3">
    <property type="entry name" value="TRANSLATION INITIATION FACTOR EIF-2B SUBUNIT FAMILY PROTEIN (AFU_ORTHOLOGUE AFUA_2G14290)"/>
    <property type="match status" value="1"/>
</dbReference>
<dbReference type="Proteomes" id="UP001147747">
    <property type="component" value="Unassembled WGS sequence"/>
</dbReference>
<dbReference type="InterPro" id="IPR015797">
    <property type="entry name" value="NUDIX_hydrolase-like_dom_sf"/>
</dbReference>
<dbReference type="GO" id="GO:0019509">
    <property type="term" value="P:L-methionine salvage from methylthioadenosine"/>
    <property type="evidence" value="ECO:0007669"/>
    <property type="project" value="TreeGrafter"/>
</dbReference>
<dbReference type="InterPro" id="IPR020084">
    <property type="entry name" value="NUDIX_hydrolase_CS"/>
</dbReference>
<keyword evidence="2" id="KW-0378">Hydrolase</keyword>
<dbReference type="SUPFAM" id="SSF55811">
    <property type="entry name" value="Nudix"/>
    <property type="match status" value="1"/>
</dbReference>
<name>A0A9W9WAJ4_9EURO</name>
<feature type="domain" description="Nudix hydrolase" evidence="4">
    <location>
        <begin position="12"/>
        <end position="151"/>
    </location>
</feature>
<dbReference type="EMBL" id="JAPZBU010000003">
    <property type="protein sequence ID" value="KAJ5413965.1"/>
    <property type="molecule type" value="Genomic_DNA"/>
</dbReference>
<reference evidence="5" key="2">
    <citation type="journal article" date="2023" name="IMA Fungus">
        <title>Comparative genomic study of the Penicillium genus elucidates a diverse pangenome and 15 lateral gene transfer events.</title>
        <authorList>
            <person name="Petersen C."/>
            <person name="Sorensen T."/>
            <person name="Nielsen M.R."/>
            <person name="Sondergaard T.E."/>
            <person name="Sorensen J.L."/>
            <person name="Fitzpatrick D.A."/>
            <person name="Frisvad J.C."/>
            <person name="Nielsen K.L."/>
        </authorList>
    </citation>
    <scope>NUCLEOTIDE SEQUENCE</scope>
    <source>
        <strain evidence="5">IBT 29677</strain>
    </source>
</reference>
<comment type="similarity">
    <text evidence="1 3">Belongs to the eIF-2B alpha/beta/delta subunits family.</text>
</comment>
<dbReference type="InterPro" id="IPR037171">
    <property type="entry name" value="NagB/RpiA_transferase-like"/>
</dbReference>
<dbReference type="Pfam" id="PF01008">
    <property type="entry name" value="IF-2B"/>
    <property type="match status" value="1"/>
</dbReference>
<sequence length="530" mass="59217">MAAQQSESIDLQKRSVVSSFIFTGTDDSLRVALFRRSQQTRSYQGRLAPISGTIEKSESPVRAAWRELEEETRLTAREVTLWREGNPFTFDDISAGRQWTVHPFAFQLRLEAQNKIQIDWEHDGWDWYDPNKVPDDETFNGVPRLVESLKRVWFEMEMNSAASAALRSGLYQLKTDHQSGSHELTSIAVTALRDVLVHLRGDRNWWITTRTAAWHLWKNGRESMGSATLNAFLGLLADIETILPPTLENESSWDRVLAMVDHHLEARREIPIRIKENFAKYLQDSLLPAAEREYRDTLTILTLSASSTIRDSIIDAFSSLSISNLDLRILESRPLFEGPTMASTLLSSFQSKHLAASDRHLKLTIYTDASAAIAASEVDFVLLGADSISSSGWVSNKTGSLPAVLSAKHISPGVKVLILSAVDKIAGPVELEHEGEQEYNDPVEVTTPWVGSGVRGINLLNEGVQGSLPKTANCRVIVNNIYFEWVPAGLIDGYLCEHGLYSVADIRKKADEVKNNADRYFGCVVCKDSE</sequence>
<evidence type="ECO:0000256" key="1">
    <source>
        <dbReference type="ARBA" id="ARBA00007251"/>
    </source>
</evidence>
<dbReference type="SUPFAM" id="SSF100950">
    <property type="entry name" value="NagB/RpiA/CoA transferase-like"/>
    <property type="match status" value="1"/>
</dbReference>
<dbReference type="InterPro" id="IPR000086">
    <property type="entry name" value="NUDIX_hydrolase_dom"/>
</dbReference>
<dbReference type="PROSITE" id="PS00893">
    <property type="entry name" value="NUDIX_BOX"/>
    <property type="match status" value="1"/>
</dbReference>
<dbReference type="InterPro" id="IPR042529">
    <property type="entry name" value="IF_2B-like_C"/>
</dbReference>
<protein>
    <recommendedName>
        <fullName evidence="4">Nudix hydrolase domain-containing protein</fullName>
    </recommendedName>
</protein>
<evidence type="ECO:0000313" key="6">
    <source>
        <dbReference type="Proteomes" id="UP001147747"/>
    </source>
</evidence>
<dbReference type="InterPro" id="IPR000649">
    <property type="entry name" value="IF-2B-related"/>
</dbReference>
<evidence type="ECO:0000259" key="4">
    <source>
        <dbReference type="PROSITE" id="PS51462"/>
    </source>
</evidence>
<dbReference type="PROSITE" id="PS51462">
    <property type="entry name" value="NUDIX"/>
    <property type="match status" value="1"/>
</dbReference>
<dbReference type="AlphaFoldDB" id="A0A9W9WAJ4"/>
<gene>
    <name evidence="5" type="ORF">N7509_000592</name>
</gene>
<dbReference type="Gene3D" id="3.90.79.10">
    <property type="entry name" value="Nucleoside Triphosphate Pyrophosphohydrolase"/>
    <property type="match status" value="1"/>
</dbReference>
<accession>A0A9W9WAJ4</accession>
<evidence type="ECO:0000313" key="5">
    <source>
        <dbReference type="EMBL" id="KAJ5413965.1"/>
    </source>
</evidence>
<keyword evidence="6" id="KW-1185">Reference proteome</keyword>
<dbReference type="Gene3D" id="3.40.50.10470">
    <property type="entry name" value="Translation initiation factor eif-2b, domain 2"/>
    <property type="match status" value="1"/>
</dbReference>
<organism evidence="5 6">
    <name type="scientific">Penicillium cosmopolitanum</name>
    <dbReference type="NCBI Taxonomy" id="1131564"/>
    <lineage>
        <taxon>Eukaryota</taxon>
        <taxon>Fungi</taxon>
        <taxon>Dikarya</taxon>
        <taxon>Ascomycota</taxon>
        <taxon>Pezizomycotina</taxon>
        <taxon>Eurotiomycetes</taxon>
        <taxon>Eurotiomycetidae</taxon>
        <taxon>Eurotiales</taxon>
        <taxon>Aspergillaceae</taxon>
        <taxon>Penicillium</taxon>
    </lineage>
</organism>
<evidence type="ECO:0000256" key="3">
    <source>
        <dbReference type="RuleBase" id="RU003814"/>
    </source>
</evidence>
<dbReference type="PANTHER" id="PTHR43475">
    <property type="entry name" value="METHYLTHIORIBOSE-1-PHOSPHATE ISOMERASE"/>
    <property type="match status" value="1"/>
</dbReference>
<dbReference type="CDD" id="cd18872">
    <property type="entry name" value="NUDIX_eIF-2B"/>
    <property type="match status" value="1"/>
</dbReference>
<dbReference type="GeneID" id="81364209"/>
<reference evidence="5" key="1">
    <citation type="submission" date="2022-12" db="EMBL/GenBank/DDBJ databases">
        <authorList>
            <person name="Petersen C."/>
        </authorList>
    </citation>
    <scope>NUCLEOTIDE SEQUENCE</scope>
    <source>
        <strain evidence="5">IBT 29677</strain>
    </source>
</reference>
<dbReference type="OrthoDB" id="206213at2759"/>
<dbReference type="RefSeq" id="XP_056493811.1">
    <property type="nucleotide sequence ID" value="XM_056625229.1"/>
</dbReference>
<proteinExistence type="inferred from homology"/>
<dbReference type="Pfam" id="PF00293">
    <property type="entry name" value="NUDIX"/>
    <property type="match status" value="1"/>
</dbReference>
<dbReference type="GO" id="GO:0016787">
    <property type="term" value="F:hydrolase activity"/>
    <property type="evidence" value="ECO:0007669"/>
    <property type="project" value="UniProtKB-KW"/>
</dbReference>